<evidence type="ECO:0000313" key="5">
    <source>
        <dbReference type="Proteomes" id="UP000045285"/>
    </source>
</evidence>
<evidence type="ECO:0000313" key="6">
    <source>
        <dbReference type="Proteomes" id="UP000046122"/>
    </source>
</evidence>
<dbReference type="Proteomes" id="UP000045285">
    <property type="component" value="Unassembled WGS sequence"/>
</dbReference>
<evidence type="ECO:0000313" key="7">
    <source>
        <dbReference type="Proteomes" id="UP000046373"/>
    </source>
</evidence>
<evidence type="ECO:0000313" key="2">
    <source>
        <dbReference type="EMBL" id="CDX26590.1"/>
    </source>
</evidence>
<dbReference type="EMBL" id="CCMZ01000056">
    <property type="protein sequence ID" value="CDX26590.1"/>
    <property type="molecule type" value="Genomic_DNA"/>
</dbReference>
<dbReference type="AlphaFoldDB" id="A0A090EHN8"/>
<sequence>MFRTSDIVLIAVMVSAAALTYKTKREAEEQLAAVQKIQAQIHYEEETIDLLKADWSLLTQPSRLQKLADVYKSQLGLEPVNAHQIGSLDDIPVKPVTIEDLSSQRLGGMADNSGKEPADGKDPVVTGSTVQ</sequence>
<name>A0A090EHN8_MESPL</name>
<feature type="region of interest" description="Disordered" evidence="1">
    <location>
        <begin position="102"/>
        <end position="131"/>
    </location>
</feature>
<dbReference type="EMBL" id="CCNB01000004">
    <property type="protein sequence ID" value="CDX30136.1"/>
    <property type="molecule type" value="Genomic_DNA"/>
</dbReference>
<proteinExistence type="predicted"/>
<evidence type="ECO:0000313" key="3">
    <source>
        <dbReference type="EMBL" id="CDX30136.1"/>
    </source>
</evidence>
<dbReference type="GeneID" id="31888807"/>
<evidence type="ECO:0000256" key="1">
    <source>
        <dbReference type="SAM" id="MobiDB-lite"/>
    </source>
</evidence>
<keyword evidence="5" id="KW-1185">Reference proteome</keyword>
<feature type="compositionally biased region" description="Basic and acidic residues" evidence="1">
    <location>
        <begin position="113"/>
        <end position="122"/>
    </location>
</feature>
<dbReference type="STRING" id="69974.MPLDJ20_120755"/>
<evidence type="ECO:0000313" key="4">
    <source>
        <dbReference type="EMBL" id="CDX59526.1"/>
    </source>
</evidence>
<dbReference type="Proteomes" id="UP000046122">
    <property type="component" value="Unassembled WGS sequence"/>
</dbReference>
<reference evidence="5" key="1">
    <citation type="submission" date="2014-08" db="EMBL/GenBank/DDBJ databases">
        <authorList>
            <person name="Moulin L."/>
        </authorList>
    </citation>
    <scope>NUCLEOTIDE SEQUENCE [LARGE SCALE GENOMIC DNA]</scope>
</reference>
<dbReference type="EMBL" id="CCNE01000023">
    <property type="protein sequence ID" value="CDX59526.1"/>
    <property type="molecule type" value="Genomic_DNA"/>
</dbReference>
<accession>A0A090EHN8</accession>
<organism evidence="3 7">
    <name type="scientific">Mesorhizobium plurifarium</name>
    <dbReference type="NCBI Taxonomy" id="69974"/>
    <lineage>
        <taxon>Bacteria</taxon>
        <taxon>Pseudomonadati</taxon>
        <taxon>Pseudomonadota</taxon>
        <taxon>Alphaproteobacteria</taxon>
        <taxon>Hyphomicrobiales</taxon>
        <taxon>Phyllobacteriaceae</taxon>
        <taxon>Mesorhizobium</taxon>
    </lineage>
</organism>
<reference evidence="6 7" key="2">
    <citation type="submission" date="2014-08" db="EMBL/GenBank/DDBJ databases">
        <authorList>
            <person name="Moulin Lionel"/>
        </authorList>
    </citation>
    <scope>NUCLEOTIDE SEQUENCE [LARGE SCALE GENOMIC DNA]</scope>
</reference>
<dbReference type="Proteomes" id="UP000046373">
    <property type="component" value="Unassembled WGS sequence"/>
</dbReference>
<protein>
    <submittedName>
        <fullName evidence="3">Uncharacterized protein</fullName>
    </submittedName>
</protein>
<gene>
    <name evidence="2" type="ORF">MPL3356_60456</name>
    <name evidence="4" type="ORF">MPL3365_30705</name>
    <name evidence="3" type="ORF">MPLDJ20_120755</name>
</gene>